<dbReference type="RefSeq" id="WP_038023779.1">
    <property type="nucleotide sequence ID" value="NZ_JPKR02000005.1"/>
</dbReference>
<comment type="caution">
    <text evidence="2">The sequence shown here is derived from an EMBL/GenBank/DDBJ whole genome shotgun (WGS) entry which is preliminary data.</text>
</comment>
<dbReference type="EMBL" id="JPKR02000005">
    <property type="protein sequence ID" value="KGD70375.1"/>
    <property type="molecule type" value="Genomic_DNA"/>
</dbReference>
<keyword evidence="1" id="KW-0472">Membrane</keyword>
<dbReference type="AlphaFoldDB" id="A0A095V6E0"/>
<dbReference type="Proteomes" id="UP000029577">
    <property type="component" value="Unassembled WGS sequence"/>
</dbReference>
<accession>A0A095V6E0</accession>
<evidence type="ECO:0000313" key="3">
    <source>
        <dbReference type="Proteomes" id="UP000029577"/>
    </source>
</evidence>
<dbReference type="Pfam" id="PF15940">
    <property type="entry name" value="YjcB"/>
    <property type="match status" value="1"/>
</dbReference>
<dbReference type="InterPro" id="IPR016958">
    <property type="entry name" value="UCP030798"/>
</dbReference>
<keyword evidence="1" id="KW-0812">Transmembrane</keyword>
<protein>
    <submittedName>
        <fullName evidence="2">Membrane protein</fullName>
    </submittedName>
</protein>
<reference evidence="2" key="1">
    <citation type="submission" date="2014-12" db="EMBL/GenBank/DDBJ databases">
        <title>The draft genome of the Tatumella morbirosei type strain, LMG23360T isolated from pineapple rot.</title>
        <authorList>
            <person name="Smits T.H."/>
            <person name="Palmer M."/>
            <person name="Venter S.N."/>
            <person name="Duffy B."/>
            <person name="Steenkamp E.T."/>
            <person name="Chan W.Y."/>
            <person name="Coutinho T.A."/>
            <person name="Coetzee M.P."/>
            <person name="De Maayer P."/>
        </authorList>
    </citation>
    <scope>NUCLEOTIDE SEQUENCE [LARGE SCALE GENOMIC DNA]</scope>
    <source>
        <strain evidence="2">LMG 23360</strain>
    </source>
</reference>
<sequence length="93" mass="10519">MGTLTAGFLIMRWGLLSAFVMFLASTVKIKCRQNSHYFFSFVCSSIGVVMSCWFVTGLMGITLSMQQWHLFVSSAQEAFINVMELTPTSWPTY</sequence>
<dbReference type="OrthoDB" id="6541880at2"/>
<gene>
    <name evidence="2" type="ORF">HA49_20830</name>
</gene>
<dbReference type="eggNOG" id="ENOG5031QMG">
    <property type="taxonomic scope" value="Bacteria"/>
</dbReference>
<name>A0A095V6E0_9GAMM</name>
<feature type="transmembrane region" description="Helical" evidence="1">
    <location>
        <begin position="37"/>
        <end position="61"/>
    </location>
</feature>
<proteinExistence type="predicted"/>
<evidence type="ECO:0000313" key="2">
    <source>
        <dbReference type="EMBL" id="KGD70375.1"/>
    </source>
</evidence>
<organism evidence="2 3">
    <name type="scientific">Tatumella morbirosei</name>
    <dbReference type="NCBI Taxonomy" id="642227"/>
    <lineage>
        <taxon>Bacteria</taxon>
        <taxon>Pseudomonadati</taxon>
        <taxon>Pseudomonadota</taxon>
        <taxon>Gammaproteobacteria</taxon>
        <taxon>Enterobacterales</taxon>
        <taxon>Erwiniaceae</taxon>
        <taxon>Tatumella</taxon>
    </lineage>
</organism>
<keyword evidence="3" id="KW-1185">Reference proteome</keyword>
<feature type="transmembrane region" description="Helical" evidence="1">
    <location>
        <begin position="6"/>
        <end position="25"/>
    </location>
</feature>
<keyword evidence="1" id="KW-1133">Transmembrane helix</keyword>
<evidence type="ECO:0000256" key="1">
    <source>
        <dbReference type="SAM" id="Phobius"/>
    </source>
</evidence>